<evidence type="ECO:0000313" key="1">
    <source>
        <dbReference type="EMBL" id="KAF2472822.1"/>
    </source>
</evidence>
<dbReference type="Proteomes" id="UP000799755">
    <property type="component" value="Unassembled WGS sequence"/>
</dbReference>
<keyword evidence="2" id="KW-1185">Reference proteome</keyword>
<sequence>MDSPAFSVTSDFSDFTDEELDHYFATYVPLSNLPTPPPAKKKPVGAGGLGSEVEAKKMLVRTPELEVYAQHLSNRVPPNVATHRPSIPTIQNFLSRANLPIEIIAFASCILDALSQRFATSWRTCCLPPNPPNFGFDPKISFRHPPAMDPEIVVLSALAIALDFLEDRPRPNSHWAKIEGGFLFTERQIEATKVCILKDIDYGLFRITEGMVMHMLRVMQQAGEFSRTDPTTIVQKVEKLDLQLEPDADKDARRPKLSLDLIHLQGTAVWVNGLQTPEPSP</sequence>
<evidence type="ECO:0000313" key="2">
    <source>
        <dbReference type="Proteomes" id="UP000799755"/>
    </source>
</evidence>
<accession>A0ACB6R3C5</accession>
<reference evidence="1" key="1">
    <citation type="journal article" date="2020" name="Stud. Mycol.">
        <title>101 Dothideomycetes genomes: a test case for predicting lifestyles and emergence of pathogens.</title>
        <authorList>
            <person name="Haridas S."/>
            <person name="Albert R."/>
            <person name="Binder M."/>
            <person name="Bloem J."/>
            <person name="Labutti K."/>
            <person name="Salamov A."/>
            <person name="Andreopoulos B."/>
            <person name="Baker S."/>
            <person name="Barry K."/>
            <person name="Bills G."/>
            <person name="Bluhm B."/>
            <person name="Cannon C."/>
            <person name="Castanera R."/>
            <person name="Culley D."/>
            <person name="Daum C."/>
            <person name="Ezra D."/>
            <person name="Gonzalez J."/>
            <person name="Henrissat B."/>
            <person name="Kuo A."/>
            <person name="Liang C."/>
            <person name="Lipzen A."/>
            <person name="Lutzoni F."/>
            <person name="Magnuson J."/>
            <person name="Mondo S."/>
            <person name="Nolan M."/>
            <person name="Ohm R."/>
            <person name="Pangilinan J."/>
            <person name="Park H.-J."/>
            <person name="Ramirez L."/>
            <person name="Alfaro M."/>
            <person name="Sun H."/>
            <person name="Tritt A."/>
            <person name="Yoshinaga Y."/>
            <person name="Zwiers L.-H."/>
            <person name="Turgeon B."/>
            <person name="Goodwin S."/>
            <person name="Spatafora J."/>
            <person name="Crous P."/>
            <person name="Grigoriev I."/>
        </authorList>
    </citation>
    <scope>NUCLEOTIDE SEQUENCE</scope>
    <source>
        <strain evidence="1">ATCC 200398</strain>
    </source>
</reference>
<proteinExistence type="predicted"/>
<protein>
    <submittedName>
        <fullName evidence="1">Uncharacterized protein</fullName>
    </submittedName>
</protein>
<name>A0ACB6R3C5_9PLEO</name>
<dbReference type="EMBL" id="MU003501">
    <property type="protein sequence ID" value="KAF2472822.1"/>
    <property type="molecule type" value="Genomic_DNA"/>
</dbReference>
<organism evidence="1 2">
    <name type="scientific">Lindgomyces ingoldianus</name>
    <dbReference type="NCBI Taxonomy" id="673940"/>
    <lineage>
        <taxon>Eukaryota</taxon>
        <taxon>Fungi</taxon>
        <taxon>Dikarya</taxon>
        <taxon>Ascomycota</taxon>
        <taxon>Pezizomycotina</taxon>
        <taxon>Dothideomycetes</taxon>
        <taxon>Pleosporomycetidae</taxon>
        <taxon>Pleosporales</taxon>
        <taxon>Lindgomycetaceae</taxon>
        <taxon>Lindgomyces</taxon>
    </lineage>
</organism>
<comment type="caution">
    <text evidence="1">The sequence shown here is derived from an EMBL/GenBank/DDBJ whole genome shotgun (WGS) entry which is preliminary data.</text>
</comment>
<gene>
    <name evidence="1" type="ORF">BDR25DRAFT_312717</name>
</gene>